<dbReference type="SUPFAM" id="SSF55729">
    <property type="entry name" value="Acyl-CoA N-acyltransferases (Nat)"/>
    <property type="match status" value="1"/>
</dbReference>
<protein>
    <submittedName>
        <fullName evidence="2">GNAT domain-containing protein</fullName>
    </submittedName>
</protein>
<sequence>MELQGEPGPNEADLVLVRTTLPRLPLPPNADRAAITTDRLILRPLSPDDLDAMHVLRTQPEVMAWTSANRIDRDVAETQQRLDPFLPPNDSKTYNFAICLRATGELIGVGGCHKLENAFGWPEIGYMFRREHWGKGLATEFLNAFLGAWRALPREEATIRVDRRSAVTTAAGGSGDAAGSSSGADLQQVEEQIFAITTQKNVRSQNVMKKAGAEHLLTWKAREIYDENILVLLPTCRFFPGRTVPPQ</sequence>
<dbReference type="Pfam" id="PF13302">
    <property type="entry name" value="Acetyltransf_3"/>
    <property type="match status" value="1"/>
</dbReference>
<evidence type="ECO:0000259" key="1">
    <source>
        <dbReference type="PROSITE" id="PS51186"/>
    </source>
</evidence>
<feature type="domain" description="N-acetyltransferase" evidence="1">
    <location>
        <begin position="40"/>
        <end position="231"/>
    </location>
</feature>
<dbReference type="Proteomes" id="UP001287356">
    <property type="component" value="Unassembled WGS sequence"/>
</dbReference>
<dbReference type="EMBL" id="JAULSN010000001">
    <property type="protein sequence ID" value="KAK3382383.1"/>
    <property type="molecule type" value="Genomic_DNA"/>
</dbReference>
<proteinExistence type="predicted"/>
<gene>
    <name evidence="2" type="ORF">B0T24DRAFT_672367</name>
</gene>
<name>A0AAE0NIX2_9PEZI</name>
<organism evidence="2 3">
    <name type="scientific">Lasiosphaeria ovina</name>
    <dbReference type="NCBI Taxonomy" id="92902"/>
    <lineage>
        <taxon>Eukaryota</taxon>
        <taxon>Fungi</taxon>
        <taxon>Dikarya</taxon>
        <taxon>Ascomycota</taxon>
        <taxon>Pezizomycotina</taxon>
        <taxon>Sordariomycetes</taxon>
        <taxon>Sordariomycetidae</taxon>
        <taxon>Sordariales</taxon>
        <taxon>Lasiosphaeriaceae</taxon>
        <taxon>Lasiosphaeria</taxon>
    </lineage>
</organism>
<dbReference type="InterPro" id="IPR051531">
    <property type="entry name" value="N-acetyltransferase"/>
</dbReference>
<dbReference type="PANTHER" id="PTHR43792:SF1">
    <property type="entry name" value="N-ACETYLTRANSFERASE DOMAIN-CONTAINING PROTEIN"/>
    <property type="match status" value="1"/>
</dbReference>
<dbReference type="CDD" id="cd04301">
    <property type="entry name" value="NAT_SF"/>
    <property type="match status" value="1"/>
</dbReference>
<dbReference type="InterPro" id="IPR000182">
    <property type="entry name" value="GNAT_dom"/>
</dbReference>
<accession>A0AAE0NIX2</accession>
<dbReference type="AlphaFoldDB" id="A0AAE0NIX2"/>
<reference evidence="2" key="2">
    <citation type="submission" date="2023-06" db="EMBL/GenBank/DDBJ databases">
        <authorList>
            <consortium name="Lawrence Berkeley National Laboratory"/>
            <person name="Haridas S."/>
            <person name="Hensen N."/>
            <person name="Bonometti L."/>
            <person name="Westerberg I."/>
            <person name="Brannstrom I.O."/>
            <person name="Guillou S."/>
            <person name="Cros-Aarteil S."/>
            <person name="Calhoun S."/>
            <person name="Kuo A."/>
            <person name="Mondo S."/>
            <person name="Pangilinan J."/>
            <person name="Riley R."/>
            <person name="Labutti K."/>
            <person name="Andreopoulos B."/>
            <person name="Lipzen A."/>
            <person name="Chen C."/>
            <person name="Yanf M."/>
            <person name="Daum C."/>
            <person name="Ng V."/>
            <person name="Clum A."/>
            <person name="Steindorff A."/>
            <person name="Ohm R."/>
            <person name="Martin F."/>
            <person name="Silar P."/>
            <person name="Natvig D."/>
            <person name="Lalanne C."/>
            <person name="Gautier V."/>
            <person name="Ament-Velasquez S.L."/>
            <person name="Kruys A."/>
            <person name="Hutchinson M.I."/>
            <person name="Powell A.J."/>
            <person name="Barry K."/>
            <person name="Miller A.N."/>
            <person name="Grigoriev I.V."/>
            <person name="Debuchy R."/>
            <person name="Gladieux P."/>
            <person name="Thoren M.H."/>
            <person name="Johannesson H."/>
        </authorList>
    </citation>
    <scope>NUCLEOTIDE SEQUENCE</scope>
    <source>
        <strain evidence="2">CBS 958.72</strain>
    </source>
</reference>
<dbReference type="GO" id="GO:0016747">
    <property type="term" value="F:acyltransferase activity, transferring groups other than amino-acyl groups"/>
    <property type="evidence" value="ECO:0007669"/>
    <property type="project" value="InterPro"/>
</dbReference>
<evidence type="ECO:0000313" key="3">
    <source>
        <dbReference type="Proteomes" id="UP001287356"/>
    </source>
</evidence>
<reference evidence="2" key="1">
    <citation type="journal article" date="2023" name="Mol. Phylogenet. Evol.">
        <title>Genome-scale phylogeny and comparative genomics of the fungal order Sordariales.</title>
        <authorList>
            <person name="Hensen N."/>
            <person name="Bonometti L."/>
            <person name="Westerberg I."/>
            <person name="Brannstrom I.O."/>
            <person name="Guillou S."/>
            <person name="Cros-Aarteil S."/>
            <person name="Calhoun S."/>
            <person name="Haridas S."/>
            <person name="Kuo A."/>
            <person name="Mondo S."/>
            <person name="Pangilinan J."/>
            <person name="Riley R."/>
            <person name="LaButti K."/>
            <person name="Andreopoulos B."/>
            <person name="Lipzen A."/>
            <person name="Chen C."/>
            <person name="Yan M."/>
            <person name="Daum C."/>
            <person name="Ng V."/>
            <person name="Clum A."/>
            <person name="Steindorff A."/>
            <person name="Ohm R.A."/>
            <person name="Martin F."/>
            <person name="Silar P."/>
            <person name="Natvig D.O."/>
            <person name="Lalanne C."/>
            <person name="Gautier V."/>
            <person name="Ament-Velasquez S.L."/>
            <person name="Kruys A."/>
            <person name="Hutchinson M.I."/>
            <person name="Powell A.J."/>
            <person name="Barry K."/>
            <person name="Miller A.N."/>
            <person name="Grigoriev I.V."/>
            <person name="Debuchy R."/>
            <person name="Gladieux P."/>
            <person name="Hiltunen Thoren M."/>
            <person name="Johannesson H."/>
        </authorList>
    </citation>
    <scope>NUCLEOTIDE SEQUENCE</scope>
    <source>
        <strain evidence="2">CBS 958.72</strain>
    </source>
</reference>
<evidence type="ECO:0000313" key="2">
    <source>
        <dbReference type="EMBL" id="KAK3382383.1"/>
    </source>
</evidence>
<dbReference type="PANTHER" id="PTHR43792">
    <property type="entry name" value="GNAT FAMILY, PUTATIVE (AFU_ORTHOLOGUE AFUA_3G00765)-RELATED-RELATED"/>
    <property type="match status" value="1"/>
</dbReference>
<dbReference type="Gene3D" id="3.40.630.30">
    <property type="match status" value="1"/>
</dbReference>
<keyword evidence="3" id="KW-1185">Reference proteome</keyword>
<dbReference type="PROSITE" id="PS51186">
    <property type="entry name" value="GNAT"/>
    <property type="match status" value="1"/>
</dbReference>
<dbReference type="InterPro" id="IPR016181">
    <property type="entry name" value="Acyl_CoA_acyltransferase"/>
</dbReference>
<comment type="caution">
    <text evidence="2">The sequence shown here is derived from an EMBL/GenBank/DDBJ whole genome shotgun (WGS) entry which is preliminary data.</text>
</comment>